<evidence type="ECO:0000256" key="2">
    <source>
        <dbReference type="ARBA" id="ARBA00012438"/>
    </source>
</evidence>
<feature type="transmembrane region" description="Helical" evidence="9">
    <location>
        <begin position="120"/>
        <end position="143"/>
    </location>
</feature>
<feature type="transmembrane region" description="Helical" evidence="9">
    <location>
        <begin position="281"/>
        <end position="299"/>
    </location>
</feature>
<keyword evidence="5" id="KW-0547">Nucleotide-binding</keyword>
<keyword evidence="7" id="KW-0067">ATP-binding</keyword>
<dbReference type="InterPro" id="IPR003661">
    <property type="entry name" value="HisK_dim/P_dom"/>
</dbReference>
<organism evidence="11 12">
    <name type="scientific">Syntrophus aciditrophicus (strain SB)</name>
    <dbReference type="NCBI Taxonomy" id="56780"/>
    <lineage>
        <taxon>Bacteria</taxon>
        <taxon>Pseudomonadati</taxon>
        <taxon>Thermodesulfobacteriota</taxon>
        <taxon>Syntrophia</taxon>
        <taxon>Syntrophales</taxon>
        <taxon>Syntrophaceae</taxon>
        <taxon>Syntrophus</taxon>
    </lineage>
</organism>
<keyword evidence="3" id="KW-0597">Phosphoprotein</keyword>
<dbReference type="InterPro" id="IPR036890">
    <property type="entry name" value="HATPase_C_sf"/>
</dbReference>
<dbReference type="Pfam" id="PF13492">
    <property type="entry name" value="GAF_3"/>
    <property type="match status" value="1"/>
</dbReference>
<evidence type="ECO:0000256" key="9">
    <source>
        <dbReference type="SAM" id="Phobius"/>
    </source>
</evidence>
<dbReference type="InterPro" id="IPR005467">
    <property type="entry name" value="His_kinase_dom"/>
</dbReference>
<dbReference type="SMART" id="SM00388">
    <property type="entry name" value="HisKA"/>
    <property type="match status" value="1"/>
</dbReference>
<keyword evidence="12" id="KW-1185">Reference proteome</keyword>
<protein>
    <recommendedName>
        <fullName evidence="2">histidine kinase</fullName>
        <ecNumber evidence="2">2.7.13.3</ecNumber>
    </recommendedName>
</protein>
<feature type="transmembrane region" description="Helical" evidence="9">
    <location>
        <begin position="221"/>
        <end position="239"/>
    </location>
</feature>
<evidence type="ECO:0000256" key="7">
    <source>
        <dbReference type="ARBA" id="ARBA00022840"/>
    </source>
</evidence>
<dbReference type="CDD" id="cd00082">
    <property type="entry name" value="HisKA"/>
    <property type="match status" value="1"/>
</dbReference>
<feature type="transmembrane region" description="Helical" evidence="9">
    <location>
        <begin position="189"/>
        <end position="209"/>
    </location>
</feature>
<evidence type="ECO:0000256" key="6">
    <source>
        <dbReference type="ARBA" id="ARBA00022777"/>
    </source>
</evidence>
<dbReference type="InterPro" id="IPR003594">
    <property type="entry name" value="HATPase_dom"/>
</dbReference>
<feature type="transmembrane region" description="Helical" evidence="9">
    <location>
        <begin position="155"/>
        <end position="177"/>
    </location>
</feature>
<dbReference type="Pfam" id="PF02518">
    <property type="entry name" value="HATPase_c"/>
    <property type="match status" value="1"/>
</dbReference>
<reference evidence="11 12" key="1">
    <citation type="journal article" date="2007" name="Proc. Natl. Acad. Sci. U.S.A.">
        <title>The genome of Syntrophus aciditrophicus: life at the thermodynamic limit of microbial growth.</title>
        <authorList>
            <person name="McInerney M.J."/>
            <person name="Rohlin L."/>
            <person name="Mouttaki H."/>
            <person name="Kim U."/>
            <person name="Krupp R.S."/>
            <person name="Rios-Hernandez L."/>
            <person name="Sieber J."/>
            <person name="Struchtemeyer C.G."/>
            <person name="Bhattacharyya A."/>
            <person name="Campbell J.W."/>
            <person name="Gunsalus R.P."/>
        </authorList>
    </citation>
    <scope>NUCLEOTIDE SEQUENCE [LARGE SCALE GENOMIC DNA]</scope>
    <source>
        <strain evidence="11 12">SB</strain>
    </source>
</reference>
<keyword evidence="9" id="KW-0472">Membrane</keyword>
<dbReference type="InParanoid" id="Q2LSB9"/>
<dbReference type="Gene3D" id="3.30.565.10">
    <property type="entry name" value="Histidine kinase-like ATPase, C-terminal domain"/>
    <property type="match status" value="1"/>
</dbReference>
<dbReference type="InterPro" id="IPR003018">
    <property type="entry name" value="GAF"/>
</dbReference>
<dbReference type="Pfam" id="PF00512">
    <property type="entry name" value="HisKA"/>
    <property type="match status" value="1"/>
</dbReference>
<keyword evidence="4" id="KW-0808">Transferase</keyword>
<evidence type="ECO:0000256" key="4">
    <source>
        <dbReference type="ARBA" id="ARBA00022679"/>
    </source>
</evidence>
<comment type="catalytic activity">
    <reaction evidence="1">
        <text>ATP + protein L-histidine = ADP + protein N-phospho-L-histidine.</text>
        <dbReference type="EC" id="2.7.13.3"/>
    </reaction>
</comment>
<dbReference type="Gene3D" id="1.10.287.130">
    <property type="match status" value="1"/>
</dbReference>
<gene>
    <name evidence="11" type="ORF">SYN_01364</name>
</gene>
<dbReference type="SMART" id="SM00065">
    <property type="entry name" value="GAF"/>
    <property type="match status" value="1"/>
</dbReference>
<evidence type="ECO:0000259" key="10">
    <source>
        <dbReference type="PROSITE" id="PS50109"/>
    </source>
</evidence>
<dbReference type="PANTHER" id="PTHR43065">
    <property type="entry name" value="SENSOR HISTIDINE KINASE"/>
    <property type="match status" value="1"/>
</dbReference>
<dbReference type="Proteomes" id="UP000001933">
    <property type="component" value="Chromosome"/>
</dbReference>
<dbReference type="HOGENOM" id="CLU_370013_0_0_7"/>
<evidence type="ECO:0000256" key="8">
    <source>
        <dbReference type="ARBA" id="ARBA00023012"/>
    </source>
</evidence>
<keyword evidence="8" id="KW-0902">Two-component regulatory system</keyword>
<proteinExistence type="predicted"/>
<dbReference type="SUPFAM" id="SSF55874">
    <property type="entry name" value="ATPase domain of HSP90 chaperone/DNA topoisomerase II/histidine kinase"/>
    <property type="match status" value="1"/>
</dbReference>
<dbReference type="Pfam" id="PF16927">
    <property type="entry name" value="HisKA_7TM"/>
    <property type="match status" value="1"/>
</dbReference>
<evidence type="ECO:0000313" key="11">
    <source>
        <dbReference type="EMBL" id="ABC76980.1"/>
    </source>
</evidence>
<feature type="transmembrane region" description="Helical" evidence="9">
    <location>
        <begin position="54"/>
        <end position="76"/>
    </location>
</feature>
<feature type="domain" description="Histidine kinase" evidence="10">
    <location>
        <begin position="531"/>
        <end position="751"/>
    </location>
</feature>
<dbReference type="SUPFAM" id="SSF47384">
    <property type="entry name" value="Homodimeric domain of signal transducing histidine kinase"/>
    <property type="match status" value="1"/>
</dbReference>
<dbReference type="EMBL" id="CP000252">
    <property type="protein sequence ID" value="ABC76980.1"/>
    <property type="molecule type" value="Genomic_DNA"/>
</dbReference>
<dbReference type="PANTHER" id="PTHR43065:SF10">
    <property type="entry name" value="PEROXIDE STRESS-ACTIVATED HISTIDINE KINASE MAK3"/>
    <property type="match status" value="1"/>
</dbReference>
<name>Q2LSB9_SYNAS</name>
<dbReference type="InterPro" id="IPR031621">
    <property type="entry name" value="HisKA_7TM"/>
</dbReference>
<dbReference type="eggNOG" id="COG4191">
    <property type="taxonomic scope" value="Bacteria"/>
</dbReference>
<dbReference type="STRING" id="56780.SYN_01364"/>
<dbReference type="InterPro" id="IPR004358">
    <property type="entry name" value="Sig_transdc_His_kin-like_C"/>
</dbReference>
<dbReference type="Gene3D" id="3.30.450.40">
    <property type="match status" value="1"/>
</dbReference>
<dbReference type="PRINTS" id="PR00344">
    <property type="entry name" value="BCTRLSENSOR"/>
</dbReference>
<dbReference type="PROSITE" id="PS50109">
    <property type="entry name" value="HIS_KIN"/>
    <property type="match status" value="1"/>
</dbReference>
<dbReference type="KEGG" id="sat:SYN_01364"/>
<feature type="transmembrane region" description="Helical" evidence="9">
    <location>
        <begin position="20"/>
        <end position="42"/>
    </location>
</feature>
<dbReference type="EC" id="2.7.13.3" evidence="2"/>
<evidence type="ECO:0000256" key="3">
    <source>
        <dbReference type="ARBA" id="ARBA00022553"/>
    </source>
</evidence>
<dbReference type="InterPro" id="IPR029016">
    <property type="entry name" value="GAF-like_dom_sf"/>
</dbReference>
<feature type="transmembrane region" description="Helical" evidence="9">
    <location>
        <begin position="88"/>
        <end position="108"/>
    </location>
</feature>
<accession>Q2LSB9</accession>
<evidence type="ECO:0000256" key="5">
    <source>
        <dbReference type="ARBA" id="ARBA00022741"/>
    </source>
</evidence>
<dbReference type="SUPFAM" id="SSF55781">
    <property type="entry name" value="GAF domain-like"/>
    <property type="match status" value="1"/>
</dbReference>
<sequence>MIWSWTYPVPAGVAHLNTLLISYGAIVPPVLGFFVLTFIFLIAVLRAEKNQTNILFAGICFLGAIMNADVALVNLISDKILALQIDRWTYHLFVFSLPLYIRFVHSFLGIGHRKWIEGIAYLFSLSLLFFISSDLFIAGFHHYSFGTIAKAGPVFHVFSAGVGFTVFYCLVVLLKGLKSADDNHQKNRIKYLIGGMGITALVLALNILPVSGIDMYPMGNFSFLPAIFLAFGVLKYDLFDMGAMIRQGTSYFILTGVLTLVYIFFIYLFNALFLASGGGHSLLPPFLMALLIVLFFNPLRDRVQKTIDNLFYRGKYDYQKLLEEISRDMASLLKFDQIRDLLLERTSSVLQLSRVDLLMLNAAGNGYFYQHAGNLCEEISEDGFDRNHPIVHFLEICREPLDKAVVHRQLHSLPERQTEVITLFDRLHAVLIIPLLSRNRLLGVMALGQRKSGELFVEEDRQLLMTIANQSVTAMEHAWAYEKISMMNLELERKVEERTADLRRVLEEKERTQVQLIRSESLAAIGQLVAGAAHELNNPLSSAYSLTQTTVETIGSWENVKIELRNEVLDDLDFSLREMRRARDIVRSLLDLSRQTQNYMESVNLSAVIDNALRVLHNQYKKDPIVIERNYEEDLPNVQGNFANLGQVFINMIKNAIEALPDRRGTISLTTRYDRLADKVIVQCRDTGAGISSDQLKEIFNPFFTTKPVGKGTGLGLYISHEIIKKHEGSIRVESEKGKGTIFNIEIPRNRE</sequence>
<keyword evidence="6 11" id="KW-0418">Kinase</keyword>
<feature type="transmembrane region" description="Helical" evidence="9">
    <location>
        <begin position="251"/>
        <end position="275"/>
    </location>
</feature>
<evidence type="ECO:0000313" key="12">
    <source>
        <dbReference type="Proteomes" id="UP000001933"/>
    </source>
</evidence>
<dbReference type="SMART" id="SM00387">
    <property type="entry name" value="HATPase_c"/>
    <property type="match status" value="1"/>
</dbReference>
<dbReference type="InterPro" id="IPR036097">
    <property type="entry name" value="HisK_dim/P_sf"/>
</dbReference>
<keyword evidence="9" id="KW-0812">Transmembrane</keyword>
<dbReference type="eggNOG" id="COG2203">
    <property type="taxonomic scope" value="Bacteria"/>
</dbReference>
<dbReference type="GO" id="GO:0005524">
    <property type="term" value="F:ATP binding"/>
    <property type="evidence" value="ECO:0007669"/>
    <property type="project" value="UniProtKB-KW"/>
</dbReference>
<keyword evidence="9" id="KW-1133">Transmembrane helix</keyword>
<dbReference type="AlphaFoldDB" id="Q2LSB9"/>
<evidence type="ECO:0000256" key="1">
    <source>
        <dbReference type="ARBA" id="ARBA00000085"/>
    </source>
</evidence>
<dbReference type="GO" id="GO:0000155">
    <property type="term" value="F:phosphorelay sensor kinase activity"/>
    <property type="evidence" value="ECO:0007669"/>
    <property type="project" value="InterPro"/>
</dbReference>